<proteinExistence type="inferred from homology"/>
<dbReference type="PANTHER" id="PTHR30455:SF2">
    <property type="entry name" value="TRANSCRIPTIONAL REPRESSOR NRDR"/>
    <property type="match status" value="1"/>
</dbReference>
<dbReference type="InterPro" id="IPR003796">
    <property type="entry name" value="RNR_NrdR-like"/>
</dbReference>
<dbReference type="GO" id="GO:0045892">
    <property type="term" value="P:negative regulation of DNA-templated transcription"/>
    <property type="evidence" value="ECO:0007669"/>
    <property type="project" value="UniProtKB-UniRule"/>
</dbReference>
<protein>
    <recommendedName>
        <fullName evidence="7">Transcriptional repressor NrdR</fullName>
    </recommendedName>
</protein>
<keyword evidence="3 7" id="KW-0067">ATP-binding</keyword>
<dbReference type="AlphaFoldDB" id="A0A0G0XQI3"/>
<dbReference type="PATRIC" id="fig|1618983.3.peg.491"/>
<dbReference type="Pfam" id="PF03477">
    <property type="entry name" value="ATP-cone"/>
    <property type="match status" value="1"/>
</dbReference>
<dbReference type="InterPro" id="IPR055173">
    <property type="entry name" value="NrdR-like_N"/>
</dbReference>
<comment type="caution">
    <text evidence="9">The sequence shown here is derived from an EMBL/GenBank/DDBJ whole genome shotgun (WGS) entry which is preliminary data.</text>
</comment>
<keyword evidence="4 7" id="KW-0805">Transcription regulation</keyword>
<keyword evidence="2 7" id="KW-0547">Nucleotide-binding</keyword>
<comment type="function">
    <text evidence="7">Negatively regulates transcription of bacterial ribonucleotide reductase nrd genes and operons by binding to NrdR-boxes.</text>
</comment>
<comment type="similarity">
    <text evidence="7">Belongs to the NrdR family.</text>
</comment>
<evidence type="ECO:0000256" key="5">
    <source>
        <dbReference type="ARBA" id="ARBA00023125"/>
    </source>
</evidence>
<dbReference type="InterPro" id="IPR005144">
    <property type="entry name" value="ATP-cone_dom"/>
</dbReference>
<comment type="caution">
    <text evidence="7">Lacks conserved residue(s) required for the propagation of feature annotation.</text>
</comment>
<keyword evidence="5 7" id="KW-0238">DNA-binding</keyword>
<evidence type="ECO:0000313" key="9">
    <source>
        <dbReference type="EMBL" id="KKR99110.1"/>
    </source>
</evidence>
<dbReference type="EMBL" id="LCAW01000010">
    <property type="protein sequence ID" value="KKR99110.1"/>
    <property type="molecule type" value="Genomic_DNA"/>
</dbReference>
<evidence type="ECO:0000259" key="8">
    <source>
        <dbReference type="PROSITE" id="PS51161"/>
    </source>
</evidence>
<dbReference type="GO" id="GO:0003677">
    <property type="term" value="F:DNA binding"/>
    <property type="evidence" value="ECO:0007669"/>
    <property type="project" value="UniProtKB-KW"/>
</dbReference>
<dbReference type="NCBIfam" id="TIGR00244">
    <property type="entry name" value="transcriptional regulator NrdR"/>
    <property type="match status" value="1"/>
</dbReference>
<evidence type="ECO:0000313" key="10">
    <source>
        <dbReference type="Proteomes" id="UP000033930"/>
    </source>
</evidence>
<dbReference type="GO" id="GO:0008270">
    <property type="term" value="F:zinc ion binding"/>
    <property type="evidence" value="ECO:0007669"/>
    <property type="project" value="InterPro"/>
</dbReference>
<evidence type="ECO:0000256" key="6">
    <source>
        <dbReference type="ARBA" id="ARBA00023163"/>
    </source>
</evidence>
<dbReference type="Pfam" id="PF22811">
    <property type="entry name" value="Zn_ribbon_NrdR"/>
    <property type="match status" value="1"/>
</dbReference>
<keyword evidence="1 7" id="KW-0678">Repressor</keyword>
<dbReference type="HAMAP" id="MF_00440">
    <property type="entry name" value="NrdR"/>
    <property type="match status" value="1"/>
</dbReference>
<sequence length="154" mass="18232">MHCPVCRNKSTRVVDSRLAPDGSSVRRRRECEKPSCGYRFSTVEEVDLINITVIKRDTRREAYTRSKLTEGLKQALQKRPFTDAQFHSLVQKIERDIQKERSGEITSIRLGEIVMKHLRTFDKIAYIRFASVYHSFEDLKKFEEELQKLLKKRR</sequence>
<dbReference type="Proteomes" id="UP000033930">
    <property type="component" value="Unassembled WGS sequence"/>
</dbReference>
<feature type="domain" description="ATP-cone" evidence="8">
    <location>
        <begin position="51"/>
        <end position="141"/>
    </location>
</feature>
<organism evidence="9 10">
    <name type="scientific">Candidatus Uhrbacteria bacterium GW2011_GWC1_41_20</name>
    <dbReference type="NCBI Taxonomy" id="1618983"/>
    <lineage>
        <taxon>Bacteria</taxon>
        <taxon>Candidatus Uhriibacteriota</taxon>
    </lineage>
</organism>
<dbReference type="PANTHER" id="PTHR30455">
    <property type="entry name" value="TRANSCRIPTIONAL REPRESSOR NRDR"/>
    <property type="match status" value="1"/>
</dbReference>
<evidence type="ECO:0000256" key="2">
    <source>
        <dbReference type="ARBA" id="ARBA00022741"/>
    </source>
</evidence>
<accession>A0A0G0XQI3</accession>
<evidence type="ECO:0000256" key="7">
    <source>
        <dbReference type="HAMAP-Rule" id="MF_00440"/>
    </source>
</evidence>
<evidence type="ECO:0000256" key="1">
    <source>
        <dbReference type="ARBA" id="ARBA00022491"/>
    </source>
</evidence>
<keyword evidence="6 7" id="KW-0804">Transcription</keyword>
<evidence type="ECO:0000256" key="3">
    <source>
        <dbReference type="ARBA" id="ARBA00022840"/>
    </source>
</evidence>
<reference evidence="9 10" key="1">
    <citation type="journal article" date="2015" name="Nature">
        <title>rRNA introns, odd ribosomes, and small enigmatic genomes across a large radiation of phyla.</title>
        <authorList>
            <person name="Brown C.T."/>
            <person name="Hug L.A."/>
            <person name="Thomas B.C."/>
            <person name="Sharon I."/>
            <person name="Castelle C.J."/>
            <person name="Singh A."/>
            <person name="Wilkins M.J."/>
            <person name="Williams K.H."/>
            <person name="Banfield J.F."/>
        </authorList>
    </citation>
    <scope>NUCLEOTIDE SEQUENCE [LARGE SCALE GENOMIC DNA]</scope>
</reference>
<gene>
    <name evidence="7" type="primary">nrdR</name>
    <name evidence="9" type="ORF">UU50_C0010G0005</name>
</gene>
<dbReference type="GO" id="GO:0005524">
    <property type="term" value="F:ATP binding"/>
    <property type="evidence" value="ECO:0007669"/>
    <property type="project" value="UniProtKB-UniRule"/>
</dbReference>
<dbReference type="PROSITE" id="PS51161">
    <property type="entry name" value="ATP_CONE"/>
    <property type="match status" value="1"/>
</dbReference>
<evidence type="ECO:0000256" key="4">
    <source>
        <dbReference type="ARBA" id="ARBA00023015"/>
    </source>
</evidence>
<name>A0A0G0XQI3_9BACT</name>